<sequence>CRAVCLGIAHSFSLVEFYPSMHTWHAWFLCSIFLYINQVSHSAQSHSRFLELIKITPAVNVTLLLLYHNH</sequence>
<accession>A0A453GZK3</accession>
<reference evidence="2" key="1">
    <citation type="journal article" date="2014" name="Science">
        <title>Ancient hybridizations among the ancestral genomes of bread wheat.</title>
        <authorList>
            <consortium name="International Wheat Genome Sequencing Consortium,"/>
            <person name="Marcussen T."/>
            <person name="Sandve S.R."/>
            <person name="Heier L."/>
            <person name="Spannagl M."/>
            <person name="Pfeifer M."/>
            <person name="Jakobsen K.S."/>
            <person name="Wulff B.B."/>
            <person name="Steuernagel B."/>
            <person name="Mayer K.F."/>
            <person name="Olsen O.A."/>
        </authorList>
    </citation>
    <scope>NUCLEOTIDE SEQUENCE [LARGE SCALE GENOMIC DNA]</scope>
    <source>
        <strain evidence="2">cv. AL8/78</strain>
    </source>
</reference>
<dbReference type="EnsemblPlants" id="AET4Gv20009000.19">
    <property type="protein sequence ID" value="AET4Gv20009000.19"/>
    <property type="gene ID" value="AET4Gv20009000"/>
</dbReference>
<reference evidence="1" key="3">
    <citation type="journal article" date="2017" name="Nature">
        <title>Genome sequence of the progenitor of the wheat D genome Aegilops tauschii.</title>
        <authorList>
            <person name="Luo M.C."/>
            <person name="Gu Y.Q."/>
            <person name="Puiu D."/>
            <person name="Wang H."/>
            <person name="Twardziok S.O."/>
            <person name="Deal K.R."/>
            <person name="Huo N."/>
            <person name="Zhu T."/>
            <person name="Wang L."/>
            <person name="Wang Y."/>
            <person name="McGuire P.E."/>
            <person name="Liu S."/>
            <person name="Long H."/>
            <person name="Ramasamy R.K."/>
            <person name="Rodriguez J.C."/>
            <person name="Van S.L."/>
            <person name="Yuan L."/>
            <person name="Wang Z."/>
            <person name="Xia Z."/>
            <person name="Xiao L."/>
            <person name="Anderson O.D."/>
            <person name="Ouyang S."/>
            <person name="Liang Y."/>
            <person name="Zimin A.V."/>
            <person name="Pertea G."/>
            <person name="Qi P."/>
            <person name="Bennetzen J.L."/>
            <person name="Dai X."/>
            <person name="Dawson M.W."/>
            <person name="Muller H.G."/>
            <person name="Kugler K."/>
            <person name="Rivarola-Duarte L."/>
            <person name="Spannagl M."/>
            <person name="Mayer K.F.X."/>
            <person name="Lu F.H."/>
            <person name="Bevan M.W."/>
            <person name="Leroy P."/>
            <person name="Li P."/>
            <person name="You F.M."/>
            <person name="Sun Q."/>
            <person name="Liu Z."/>
            <person name="Lyons E."/>
            <person name="Wicker T."/>
            <person name="Salzberg S.L."/>
            <person name="Devos K.M."/>
            <person name="Dvorak J."/>
        </authorList>
    </citation>
    <scope>NUCLEOTIDE SEQUENCE [LARGE SCALE GENOMIC DNA]</scope>
    <source>
        <strain evidence="1">cv. AL8/78</strain>
    </source>
</reference>
<reference evidence="1" key="4">
    <citation type="submission" date="2019-03" db="UniProtKB">
        <authorList>
            <consortium name="EnsemblPlants"/>
        </authorList>
    </citation>
    <scope>IDENTIFICATION</scope>
</reference>
<reference evidence="2" key="2">
    <citation type="journal article" date="2017" name="Nat. Plants">
        <title>The Aegilops tauschii genome reveals multiple impacts of transposons.</title>
        <authorList>
            <person name="Zhao G."/>
            <person name="Zou C."/>
            <person name="Li K."/>
            <person name="Wang K."/>
            <person name="Li T."/>
            <person name="Gao L."/>
            <person name="Zhang X."/>
            <person name="Wang H."/>
            <person name="Yang Z."/>
            <person name="Liu X."/>
            <person name="Jiang W."/>
            <person name="Mao L."/>
            <person name="Kong X."/>
            <person name="Jiao Y."/>
            <person name="Jia J."/>
        </authorList>
    </citation>
    <scope>NUCLEOTIDE SEQUENCE [LARGE SCALE GENOMIC DNA]</scope>
    <source>
        <strain evidence="2">cv. AL8/78</strain>
    </source>
</reference>
<dbReference type="Gramene" id="AET4Gv20009000.19">
    <property type="protein sequence ID" value="AET4Gv20009000.19"/>
    <property type="gene ID" value="AET4Gv20009000"/>
</dbReference>
<name>A0A453GZK3_AEGTS</name>
<evidence type="ECO:0000313" key="2">
    <source>
        <dbReference type="Proteomes" id="UP000015105"/>
    </source>
</evidence>
<keyword evidence="2" id="KW-1185">Reference proteome</keyword>
<proteinExistence type="predicted"/>
<evidence type="ECO:0000313" key="1">
    <source>
        <dbReference type="EnsemblPlants" id="AET4Gv20009000.19"/>
    </source>
</evidence>
<reference evidence="1" key="5">
    <citation type="journal article" date="2021" name="G3 (Bethesda)">
        <title>Aegilops tauschii genome assembly Aet v5.0 features greater sequence contiguity and improved annotation.</title>
        <authorList>
            <person name="Wang L."/>
            <person name="Zhu T."/>
            <person name="Rodriguez J.C."/>
            <person name="Deal K.R."/>
            <person name="Dubcovsky J."/>
            <person name="McGuire P.E."/>
            <person name="Lux T."/>
            <person name="Spannagl M."/>
            <person name="Mayer K.F.X."/>
            <person name="Baldrich P."/>
            <person name="Meyers B.C."/>
            <person name="Huo N."/>
            <person name="Gu Y.Q."/>
            <person name="Zhou H."/>
            <person name="Devos K.M."/>
            <person name="Bennetzen J.L."/>
            <person name="Unver T."/>
            <person name="Budak H."/>
            <person name="Gulick P.J."/>
            <person name="Galiba G."/>
            <person name="Kalapos B."/>
            <person name="Nelson D.R."/>
            <person name="Li P."/>
            <person name="You F.M."/>
            <person name="Luo M.C."/>
            <person name="Dvorak J."/>
        </authorList>
    </citation>
    <scope>NUCLEOTIDE SEQUENCE [LARGE SCALE GENOMIC DNA]</scope>
    <source>
        <strain evidence="1">cv. AL8/78</strain>
    </source>
</reference>
<protein>
    <submittedName>
        <fullName evidence="1">Uncharacterized protein</fullName>
    </submittedName>
</protein>
<organism evidence="1 2">
    <name type="scientific">Aegilops tauschii subsp. strangulata</name>
    <name type="common">Goatgrass</name>
    <dbReference type="NCBI Taxonomy" id="200361"/>
    <lineage>
        <taxon>Eukaryota</taxon>
        <taxon>Viridiplantae</taxon>
        <taxon>Streptophyta</taxon>
        <taxon>Embryophyta</taxon>
        <taxon>Tracheophyta</taxon>
        <taxon>Spermatophyta</taxon>
        <taxon>Magnoliopsida</taxon>
        <taxon>Liliopsida</taxon>
        <taxon>Poales</taxon>
        <taxon>Poaceae</taxon>
        <taxon>BOP clade</taxon>
        <taxon>Pooideae</taxon>
        <taxon>Triticodae</taxon>
        <taxon>Triticeae</taxon>
        <taxon>Triticinae</taxon>
        <taxon>Aegilops</taxon>
    </lineage>
</organism>
<dbReference type="AlphaFoldDB" id="A0A453GZK3"/>
<dbReference type="Proteomes" id="UP000015105">
    <property type="component" value="Chromosome 4D"/>
</dbReference>